<dbReference type="PANTHER" id="PTHR43073:SF2">
    <property type="entry name" value="DIHYDROPYRIMIDINE DEHYDROGENASE [NADP(+)]"/>
    <property type="match status" value="1"/>
</dbReference>
<feature type="region of interest" description="Disordered" evidence="13">
    <location>
        <begin position="418"/>
        <end position="441"/>
    </location>
</feature>
<dbReference type="SUPFAM" id="SSF54862">
    <property type="entry name" value="4Fe-4S ferredoxins"/>
    <property type="match status" value="1"/>
</dbReference>
<dbReference type="NCBIfam" id="NF006183">
    <property type="entry name" value="PRK08318.1"/>
    <property type="match status" value="1"/>
</dbReference>
<keyword evidence="3 15" id="KW-0560">Oxidoreductase</keyword>
<dbReference type="Gene3D" id="3.30.70.20">
    <property type="match status" value="1"/>
</dbReference>
<protein>
    <recommendedName>
        <fullName evidence="12">dihydrouracil dehydrogenase (NAD(+))</fullName>
        <ecNumber evidence="12">1.3.1.1</ecNumber>
    </recommendedName>
    <alternativeName>
        <fullName evidence="7">Dihydrothymine dehydrogenase</fullName>
    </alternativeName>
    <alternativeName>
        <fullName evidence="6">Dihydrouracil dehydrogenase</fullName>
    </alternativeName>
</protein>
<dbReference type="PROSITE" id="PS00198">
    <property type="entry name" value="4FE4S_FER_1"/>
    <property type="match status" value="1"/>
</dbReference>
<keyword evidence="16" id="KW-1185">Reference proteome</keyword>
<dbReference type="CDD" id="cd02940">
    <property type="entry name" value="DHPD_FMN"/>
    <property type="match status" value="1"/>
</dbReference>
<evidence type="ECO:0000256" key="13">
    <source>
        <dbReference type="SAM" id="MobiDB-lite"/>
    </source>
</evidence>
<dbReference type="Pfam" id="PF01180">
    <property type="entry name" value="DHO_dh"/>
    <property type="match status" value="1"/>
</dbReference>
<evidence type="ECO:0000256" key="1">
    <source>
        <dbReference type="ARBA" id="ARBA00010804"/>
    </source>
</evidence>
<evidence type="ECO:0000313" key="15">
    <source>
        <dbReference type="EMBL" id="MBR1137326.1"/>
    </source>
</evidence>
<dbReference type="Gene3D" id="3.20.20.70">
    <property type="entry name" value="Aldolase class I"/>
    <property type="match status" value="1"/>
</dbReference>
<dbReference type="InterPro" id="IPR017896">
    <property type="entry name" value="4Fe4S_Fe-S-bd"/>
</dbReference>
<evidence type="ECO:0000256" key="5">
    <source>
        <dbReference type="ARBA" id="ARBA00023014"/>
    </source>
</evidence>
<keyword evidence="2" id="KW-0479">Metal-binding</keyword>
<keyword evidence="5" id="KW-0411">Iron-sulfur</keyword>
<evidence type="ECO:0000256" key="7">
    <source>
        <dbReference type="ARBA" id="ARBA00032722"/>
    </source>
</evidence>
<evidence type="ECO:0000256" key="12">
    <source>
        <dbReference type="ARBA" id="ARBA00049728"/>
    </source>
</evidence>
<dbReference type="EC" id="1.3.1.1" evidence="12"/>
<keyword evidence="4" id="KW-0408">Iron</keyword>
<evidence type="ECO:0000256" key="11">
    <source>
        <dbReference type="ARBA" id="ARBA00049714"/>
    </source>
</evidence>
<proteinExistence type="inferred from homology"/>
<comment type="function">
    <text evidence="10">Involved in pyrimidine base degradation. Catalyzes physiologically the reduction of uracil to 5,6-dihydrouracil (DHU) by using NADH as a specific cosubstrate. It also catalyzes the reverse reaction and the reduction of thymine to 5,6-dihydrothymine (DHT).</text>
</comment>
<evidence type="ECO:0000256" key="8">
    <source>
        <dbReference type="ARBA" id="ARBA00047685"/>
    </source>
</evidence>
<organism evidence="15 16">
    <name type="scientific">Bradyrhizobium denitrificans</name>
    <dbReference type="NCBI Taxonomy" id="2734912"/>
    <lineage>
        <taxon>Bacteria</taxon>
        <taxon>Pseudomonadati</taxon>
        <taxon>Pseudomonadota</taxon>
        <taxon>Alphaproteobacteria</taxon>
        <taxon>Hyphomicrobiales</taxon>
        <taxon>Nitrobacteraceae</taxon>
        <taxon>Bradyrhizobium</taxon>
    </lineage>
</organism>
<evidence type="ECO:0000256" key="2">
    <source>
        <dbReference type="ARBA" id="ARBA00022723"/>
    </source>
</evidence>
<dbReference type="Proteomes" id="UP001314635">
    <property type="component" value="Unassembled WGS sequence"/>
</dbReference>
<comment type="caution">
    <text evidence="15">The sequence shown here is derived from an EMBL/GenBank/DDBJ whole genome shotgun (WGS) entry which is preliminary data.</text>
</comment>
<accession>A0ABS5G9Q9</accession>
<dbReference type="InterPro" id="IPR017900">
    <property type="entry name" value="4Fe4S_Fe_S_CS"/>
</dbReference>
<dbReference type="PROSITE" id="PS51379">
    <property type="entry name" value="4FE4S_FER_2"/>
    <property type="match status" value="2"/>
</dbReference>
<dbReference type="GO" id="GO:0004159">
    <property type="term" value="F:dihydropyrimidine dehydrogenase (NAD+) activity"/>
    <property type="evidence" value="ECO:0007669"/>
    <property type="project" value="UniProtKB-EC"/>
</dbReference>
<gene>
    <name evidence="15" type="primary">preA</name>
    <name evidence="15" type="ORF">JQ619_16260</name>
</gene>
<reference evidence="16" key="1">
    <citation type="journal article" date="2021" name="ISME J.">
        <title>Evolutionary origin and ecological implication of a unique nif island in free-living Bradyrhizobium lineages.</title>
        <authorList>
            <person name="Tao J."/>
        </authorList>
    </citation>
    <scope>NUCLEOTIDE SEQUENCE [LARGE SCALE GENOMIC DNA]</scope>
    <source>
        <strain evidence="16">SZCCT0094</strain>
    </source>
</reference>
<dbReference type="PANTHER" id="PTHR43073">
    <property type="entry name" value="DIHYDROPYRIMIDINE DEHYDROGENASE [NADP(+)]"/>
    <property type="match status" value="1"/>
</dbReference>
<evidence type="ECO:0000256" key="4">
    <source>
        <dbReference type="ARBA" id="ARBA00023004"/>
    </source>
</evidence>
<evidence type="ECO:0000256" key="6">
    <source>
        <dbReference type="ARBA" id="ARBA00030119"/>
    </source>
</evidence>
<evidence type="ECO:0000256" key="9">
    <source>
        <dbReference type="ARBA" id="ARBA00048792"/>
    </source>
</evidence>
<name>A0ABS5G9Q9_9BRAD</name>
<dbReference type="EMBL" id="JAFCLK010000014">
    <property type="protein sequence ID" value="MBR1137326.1"/>
    <property type="molecule type" value="Genomic_DNA"/>
</dbReference>
<dbReference type="InterPro" id="IPR013785">
    <property type="entry name" value="Aldolase_TIM"/>
</dbReference>
<feature type="domain" description="4Fe-4S ferredoxin-type" evidence="14">
    <location>
        <begin position="372"/>
        <end position="402"/>
    </location>
</feature>
<comment type="similarity">
    <text evidence="1">Belongs to the dihydropyrimidine dehydrogenase family.</text>
</comment>
<evidence type="ECO:0000256" key="3">
    <source>
        <dbReference type="ARBA" id="ARBA00023002"/>
    </source>
</evidence>
<feature type="domain" description="4Fe-4S ferredoxin-type" evidence="14">
    <location>
        <begin position="337"/>
        <end position="370"/>
    </location>
</feature>
<comment type="catalytic activity">
    <reaction evidence="8">
        <text>5,6-dihydrothymine + NAD(+) = thymine + NADH + H(+)</text>
        <dbReference type="Rhea" id="RHEA:28791"/>
        <dbReference type="ChEBI" id="CHEBI:15378"/>
        <dbReference type="ChEBI" id="CHEBI:17821"/>
        <dbReference type="ChEBI" id="CHEBI:27468"/>
        <dbReference type="ChEBI" id="CHEBI:57540"/>
        <dbReference type="ChEBI" id="CHEBI:57945"/>
        <dbReference type="EC" id="1.3.1.1"/>
    </reaction>
</comment>
<sequence>MADLRTSFAGITSPNPFWLASAPPTDKAYNVVRAFKAGWGGVVWKTLGEDPPIVNVSGPRYGAIHGSDRRVIGFNNIELITDRPLEVNLQEITQVKRDWPDRAVVVSLMVPCQEPNWTAIIKRVEQTGADGVELNFGCPHGMSERGMGAAVGQVPEYIEMVTRWCKAATRMPVIVKLTPNVASILPPAEAAKRGGADAVSLINTVNALMGVDIDQMAPWPHIDGYGTHGGMCGSVVKPIALNMVSAIARHPATQGLPISGIGGIEKWRDAAEFMALGAVNVQVCTAAMVYGFKIVEEMIAGLSEWMDQKGYARPEDFVGRAAPRKTEWQHLNLDYVVKAHIDQDLCIKCGRCHIGCEDTSHQAISSLKDGQRHFEVIEEECVGCNLCAVVCPIENCITMVPLREGEVDRRTGLKVGGHRTWLEHPNNPMATNPRPAKHAAE</sequence>
<evidence type="ECO:0000313" key="16">
    <source>
        <dbReference type="Proteomes" id="UP001314635"/>
    </source>
</evidence>
<dbReference type="InterPro" id="IPR005720">
    <property type="entry name" value="Dihydroorotate_DH_cat"/>
</dbReference>
<comment type="catalytic activity">
    <reaction evidence="9">
        <text>5,6-dihydrouracil + NAD(+) = uracil + NADH + H(+)</text>
        <dbReference type="Rhea" id="RHEA:20189"/>
        <dbReference type="ChEBI" id="CHEBI:15378"/>
        <dbReference type="ChEBI" id="CHEBI:15901"/>
        <dbReference type="ChEBI" id="CHEBI:17568"/>
        <dbReference type="ChEBI" id="CHEBI:57540"/>
        <dbReference type="ChEBI" id="CHEBI:57945"/>
        <dbReference type="EC" id="1.3.1.1"/>
    </reaction>
</comment>
<evidence type="ECO:0000256" key="10">
    <source>
        <dbReference type="ARBA" id="ARBA00049578"/>
    </source>
</evidence>
<comment type="subunit">
    <text evidence="11">Heterotetramer of 2 PreA and 2 PreT subunits.</text>
</comment>
<dbReference type="SUPFAM" id="SSF51395">
    <property type="entry name" value="FMN-linked oxidoreductases"/>
    <property type="match status" value="1"/>
</dbReference>
<evidence type="ECO:0000259" key="14">
    <source>
        <dbReference type="PROSITE" id="PS51379"/>
    </source>
</evidence>
<dbReference type="RefSeq" id="WP_172235670.1">
    <property type="nucleotide sequence ID" value="NZ_JABFDP010000003.1"/>
</dbReference>
<dbReference type="Pfam" id="PF14697">
    <property type="entry name" value="Fer4_21"/>
    <property type="match status" value="1"/>
</dbReference>